<keyword evidence="17" id="KW-1185">Reference proteome</keyword>
<dbReference type="KEGG" id="pmrn:116947669"/>
<feature type="domain" description="Yip1" evidence="16">
    <location>
        <begin position="126"/>
        <end position="252"/>
    </location>
</feature>
<dbReference type="PANTHER" id="PTHR15627">
    <property type="entry name" value="NATURAL KILLER CELL-SPECIFIC ANTIGEN KLIP1"/>
    <property type="match status" value="1"/>
</dbReference>
<dbReference type="Pfam" id="PF04893">
    <property type="entry name" value="Yip1"/>
    <property type="match status" value="1"/>
</dbReference>
<accession>A0AAJ7TMH2</accession>
<dbReference type="InterPro" id="IPR006977">
    <property type="entry name" value="Yip1_dom"/>
</dbReference>
<keyword evidence="10" id="KW-0333">Golgi apparatus</keyword>
<dbReference type="GO" id="GO:0000139">
    <property type="term" value="C:Golgi membrane"/>
    <property type="evidence" value="ECO:0007669"/>
    <property type="project" value="UniProtKB-SubCell"/>
</dbReference>
<feature type="transmembrane region" description="Helical" evidence="14">
    <location>
        <begin position="171"/>
        <end position="194"/>
    </location>
</feature>
<proteinExistence type="inferred from homology"/>
<dbReference type="RefSeq" id="XP_032819556.1">
    <property type="nucleotide sequence ID" value="XM_032963665.1"/>
</dbReference>
<evidence type="ECO:0000256" key="2">
    <source>
        <dbReference type="ARBA" id="ARBA00004496"/>
    </source>
</evidence>
<evidence type="ECO:0000313" key="17">
    <source>
        <dbReference type="Proteomes" id="UP001318040"/>
    </source>
</evidence>
<sequence>MADSTGPEKTWDAYGTPSAREGSRPGASAVIDMENLDNASGSSFEEVDEPGGPARERRGGGGEDEEFLGISGLHRELGKQVVGQVLSAGSERATKAFAFYANIDLLRPYFDVDPAQVRERLLQSLIPKRQINRPQGVERELYGPLMLVLTLVAILLQGMKSSGTIIREGTLMGTALATCLGYWLGASGLLYLLAYVTGTRISMSQTLALIGYSLFGHCVVLLVTYNVHVHALFFSLWVVVGGLSALRMVMVLASRAPGYRQRMVLCGTLASLHMLSLLYLHFTYHRVVEELMESLEGRTSMGRASRSITDLASEGQGSLLLATTRLGITAHT</sequence>
<keyword evidence="11 14" id="KW-0472">Membrane</keyword>
<keyword evidence="8" id="KW-0221">Differentiation</keyword>
<keyword evidence="5" id="KW-1003">Cell membrane</keyword>
<evidence type="ECO:0000256" key="10">
    <source>
        <dbReference type="ARBA" id="ARBA00023034"/>
    </source>
</evidence>
<keyword evidence="7 14" id="KW-0812">Transmembrane</keyword>
<evidence type="ECO:0000256" key="5">
    <source>
        <dbReference type="ARBA" id="ARBA00022475"/>
    </source>
</evidence>
<evidence type="ECO:0000256" key="14">
    <source>
        <dbReference type="RuleBase" id="RU361264"/>
    </source>
</evidence>
<evidence type="ECO:0000256" key="15">
    <source>
        <dbReference type="SAM" id="MobiDB-lite"/>
    </source>
</evidence>
<evidence type="ECO:0000313" key="18">
    <source>
        <dbReference type="RefSeq" id="XP_032819556.1"/>
    </source>
</evidence>
<dbReference type="GO" id="GO:0005886">
    <property type="term" value="C:plasma membrane"/>
    <property type="evidence" value="ECO:0007669"/>
    <property type="project" value="UniProtKB-SubCell"/>
</dbReference>
<feature type="region of interest" description="Disordered" evidence="15">
    <location>
        <begin position="1"/>
        <end position="65"/>
    </location>
</feature>
<evidence type="ECO:0000256" key="3">
    <source>
        <dbReference type="ARBA" id="ARBA00004651"/>
    </source>
</evidence>
<dbReference type="InterPro" id="IPR051521">
    <property type="entry name" value="tRNA_Mod/Golgi_Maint"/>
</dbReference>
<keyword evidence="12" id="KW-0325">Glycoprotein</keyword>
<reference evidence="18" key="1">
    <citation type="submission" date="2025-08" db="UniProtKB">
        <authorList>
            <consortium name="RefSeq"/>
        </authorList>
    </citation>
    <scope>IDENTIFICATION</scope>
    <source>
        <tissue evidence="18">Sperm</tissue>
    </source>
</reference>
<evidence type="ECO:0000256" key="1">
    <source>
        <dbReference type="ARBA" id="ARBA00004257"/>
    </source>
</evidence>
<dbReference type="Proteomes" id="UP001318040">
    <property type="component" value="Chromosome 31"/>
</dbReference>
<name>A0AAJ7TMH2_PETMA</name>
<evidence type="ECO:0000259" key="16">
    <source>
        <dbReference type="Pfam" id="PF04893"/>
    </source>
</evidence>
<evidence type="ECO:0000256" key="12">
    <source>
        <dbReference type="ARBA" id="ARBA00023180"/>
    </source>
</evidence>
<evidence type="ECO:0000256" key="8">
    <source>
        <dbReference type="ARBA" id="ARBA00022782"/>
    </source>
</evidence>
<protein>
    <recommendedName>
        <fullName evidence="14">Protein YIPF</fullName>
    </recommendedName>
</protein>
<feature type="transmembrane region" description="Helical" evidence="14">
    <location>
        <begin position="141"/>
        <end position="159"/>
    </location>
</feature>
<gene>
    <name evidence="18" type="primary">LOC116947669</name>
</gene>
<evidence type="ECO:0000256" key="4">
    <source>
        <dbReference type="ARBA" id="ARBA00010596"/>
    </source>
</evidence>
<dbReference type="PANTHER" id="PTHR15627:SF14">
    <property type="entry name" value="PROTEIN YIPF3"/>
    <property type="match status" value="1"/>
</dbReference>
<organism evidence="17 18">
    <name type="scientific">Petromyzon marinus</name>
    <name type="common">Sea lamprey</name>
    <dbReference type="NCBI Taxonomy" id="7757"/>
    <lineage>
        <taxon>Eukaryota</taxon>
        <taxon>Metazoa</taxon>
        <taxon>Chordata</taxon>
        <taxon>Craniata</taxon>
        <taxon>Vertebrata</taxon>
        <taxon>Cyclostomata</taxon>
        <taxon>Hyperoartia</taxon>
        <taxon>Petromyzontiformes</taxon>
        <taxon>Petromyzontidae</taxon>
        <taxon>Petromyzon</taxon>
    </lineage>
</organism>
<comment type="subcellular location">
    <subcellularLocation>
        <location evidence="3">Cell membrane</location>
        <topology evidence="3">Multi-pass membrane protein</topology>
    </subcellularLocation>
    <subcellularLocation>
        <location evidence="2">Cytoplasm</location>
    </subcellularLocation>
    <subcellularLocation>
        <location evidence="14">Golgi apparatus membrane</location>
        <topology evidence="14">Multi-pass membrane protein</topology>
    </subcellularLocation>
    <subcellularLocation>
        <location evidence="1">Golgi apparatus</location>
        <location evidence="1">cis-Golgi network membrane</location>
        <topology evidence="1">Multi-pass membrane protein</topology>
    </subcellularLocation>
</comment>
<feature type="transmembrane region" description="Helical" evidence="14">
    <location>
        <begin position="206"/>
        <end position="225"/>
    </location>
</feature>
<evidence type="ECO:0000256" key="6">
    <source>
        <dbReference type="ARBA" id="ARBA00022490"/>
    </source>
</evidence>
<keyword evidence="6" id="KW-0963">Cytoplasm</keyword>
<evidence type="ECO:0000256" key="9">
    <source>
        <dbReference type="ARBA" id="ARBA00022989"/>
    </source>
</evidence>
<dbReference type="GO" id="GO:0030154">
    <property type="term" value="P:cell differentiation"/>
    <property type="evidence" value="ECO:0007669"/>
    <property type="project" value="UniProtKB-KW"/>
</dbReference>
<keyword evidence="9 14" id="KW-1133">Transmembrane helix</keyword>
<feature type="transmembrane region" description="Helical" evidence="14">
    <location>
        <begin position="264"/>
        <end position="282"/>
    </location>
</feature>
<evidence type="ECO:0000256" key="13">
    <source>
        <dbReference type="ARBA" id="ARBA00024809"/>
    </source>
</evidence>
<evidence type="ECO:0000256" key="11">
    <source>
        <dbReference type="ARBA" id="ARBA00023136"/>
    </source>
</evidence>
<comment type="function">
    <text evidence="13">Involved in the maintenance of the Golgi structure. May play a role in hematopoiesis.</text>
</comment>
<comment type="similarity">
    <text evidence="4 14">Belongs to the YIP1 family.</text>
</comment>
<dbReference type="AlphaFoldDB" id="A0AAJ7TMH2"/>
<evidence type="ECO:0000256" key="7">
    <source>
        <dbReference type="ARBA" id="ARBA00022692"/>
    </source>
</evidence>
<feature type="transmembrane region" description="Helical" evidence="14">
    <location>
        <begin position="231"/>
        <end position="252"/>
    </location>
</feature>